<feature type="domain" description="PapC-like C-terminal" evidence="1">
    <location>
        <begin position="703"/>
        <end position="762"/>
    </location>
</feature>
<name>A0A5C4NFW2_9RHOB</name>
<dbReference type="InterPro" id="IPR000015">
    <property type="entry name" value="Fimb_usher"/>
</dbReference>
<evidence type="ECO:0000259" key="1">
    <source>
        <dbReference type="Pfam" id="PF13953"/>
    </source>
</evidence>
<accession>A0A5C4NFW2</accession>
<dbReference type="Gene3D" id="2.60.40.3110">
    <property type="match status" value="1"/>
</dbReference>
<sequence length="778" mass="82220">MTAQTYSIGDLAQFDTALPVVPGEGGTEATLYLLVYVNGRNTGLVAEFSRNPGTGRLRAPRSELLDVGIQPPFGSGRIVTLDQIPGLAYAYDEAAQSVSITAPAPMLRVQDVSGQGRPPPVEPQRSFGAVLNYHLSVDLKDPDTGAAGSLEGRLYSPFGLLTTRGWYSSVDPDGGPGFRRQETALIHADPRQMLIFTVGDLSSSGLPWSRSIRMAGVQIRRDFSLRGDIVTSPLLSYSGTVAQPTAIEVYVDSVRAWSGTVDAGPFRLTDVPLINSSGEAVVILRDDAGNERQTAVPFFATRNLLKAGQFDVSLEAGRATQDLGGDEPSYGPETMASGTVRVGLTDRLTMQGHVERTEDLLAYSAGASTVLLNAAEVGLAFGRSRYGDITGKLLHLDMRTEVAGLDVQFSTTRVSENYLDMAYVAGLGQIDGTGLFDEVSLRPALAQDALSLTLPMGFDDSSIGLSVVNLEDHERHSTIVAASYARSLRWRDSSLRMSAFRDLETDQAGLSVGFSMPLGHRTTTSSEISRDPDGGYGLASGFRRMLDSDVGSRGYGLVLSSNREGELSGQADASLRTGFGVGQITVHRDTSGETSAIGSLEGSLVAGGGAILAGQRVDDGFAVVDVGVPGIEVELNNQPVAVTDPFGHALVPGLLSYYDNRISIDPNDLPLGAAPDATAATVAPAYRSGTVVDFGSALAPSALVVLKDPQGQVIPVGAVARLAGRGEFVVGYDGEVWLEGLRSRNTLEVRTATGTCMAEFDYRGDPGDVVVLEDVVCR</sequence>
<reference evidence="2 3" key="1">
    <citation type="submission" date="2019-06" db="EMBL/GenBank/DDBJ databases">
        <authorList>
            <person name="Jiang L."/>
        </authorList>
    </citation>
    <scope>NUCLEOTIDE SEQUENCE [LARGE SCALE GENOMIC DNA]</scope>
    <source>
        <strain evidence="2 3">YIM 48858</strain>
    </source>
</reference>
<keyword evidence="3" id="KW-1185">Reference proteome</keyword>
<dbReference type="PANTHER" id="PTHR30451">
    <property type="entry name" value="OUTER MEMBRANE USHER PROTEIN"/>
    <property type="match status" value="1"/>
</dbReference>
<protein>
    <submittedName>
        <fullName evidence="2">Fimbrial biogenesis outer membrane usher protein</fullName>
    </submittedName>
</protein>
<dbReference type="EMBL" id="VDFV01000015">
    <property type="protein sequence ID" value="TNC71319.1"/>
    <property type="molecule type" value="Genomic_DNA"/>
</dbReference>
<dbReference type="InterPro" id="IPR042186">
    <property type="entry name" value="FimD_plug_dom"/>
</dbReference>
<dbReference type="Pfam" id="PF13953">
    <property type="entry name" value="PapC_C"/>
    <property type="match status" value="1"/>
</dbReference>
<dbReference type="GO" id="GO:0015473">
    <property type="term" value="F:fimbrial usher porin activity"/>
    <property type="evidence" value="ECO:0007669"/>
    <property type="project" value="InterPro"/>
</dbReference>
<evidence type="ECO:0000313" key="2">
    <source>
        <dbReference type="EMBL" id="TNC71319.1"/>
    </source>
</evidence>
<dbReference type="Gene3D" id="2.60.40.2610">
    <property type="entry name" value="Outer membrane usher protein FimD, plug domain"/>
    <property type="match status" value="1"/>
</dbReference>
<dbReference type="Gene3D" id="2.60.40.2070">
    <property type="match status" value="1"/>
</dbReference>
<evidence type="ECO:0000313" key="3">
    <source>
        <dbReference type="Proteomes" id="UP000305709"/>
    </source>
</evidence>
<dbReference type="GO" id="GO:0009297">
    <property type="term" value="P:pilus assembly"/>
    <property type="evidence" value="ECO:0007669"/>
    <property type="project" value="InterPro"/>
</dbReference>
<dbReference type="Pfam" id="PF00577">
    <property type="entry name" value="Usher"/>
    <property type="match status" value="1"/>
</dbReference>
<organism evidence="2 3">
    <name type="scientific">Rubellimicrobium roseum</name>
    <dbReference type="NCBI Taxonomy" id="687525"/>
    <lineage>
        <taxon>Bacteria</taxon>
        <taxon>Pseudomonadati</taxon>
        <taxon>Pseudomonadota</taxon>
        <taxon>Alphaproteobacteria</taxon>
        <taxon>Rhodobacterales</taxon>
        <taxon>Roseobacteraceae</taxon>
        <taxon>Rubellimicrobium</taxon>
    </lineage>
</organism>
<dbReference type="PANTHER" id="PTHR30451:SF5">
    <property type="entry name" value="SLR0019 PROTEIN"/>
    <property type="match status" value="1"/>
</dbReference>
<dbReference type="InterPro" id="IPR043142">
    <property type="entry name" value="PapC-like_C_sf"/>
</dbReference>
<dbReference type="InterPro" id="IPR025949">
    <property type="entry name" value="PapC-like_C"/>
</dbReference>
<dbReference type="AlphaFoldDB" id="A0A5C4NFW2"/>
<gene>
    <name evidence="2" type="ORF">FHG71_12040</name>
</gene>
<proteinExistence type="predicted"/>
<dbReference type="GO" id="GO:0009279">
    <property type="term" value="C:cell outer membrane"/>
    <property type="evidence" value="ECO:0007669"/>
    <property type="project" value="TreeGrafter"/>
</dbReference>
<comment type="caution">
    <text evidence="2">The sequence shown here is derived from an EMBL/GenBank/DDBJ whole genome shotgun (WGS) entry which is preliminary data.</text>
</comment>
<dbReference type="Proteomes" id="UP000305709">
    <property type="component" value="Unassembled WGS sequence"/>
</dbReference>